<gene>
    <name evidence="6" type="primary">bamD</name>
    <name evidence="9" type="ORF">EA26_03640</name>
    <name evidence="8" type="ORF">RZY48_002592</name>
</gene>
<dbReference type="GO" id="GO:0051205">
    <property type="term" value="P:protein insertion into membrane"/>
    <property type="evidence" value="ECO:0007669"/>
    <property type="project" value="UniProtKB-UniRule"/>
</dbReference>
<evidence type="ECO:0000313" key="10">
    <source>
        <dbReference type="Proteomes" id="UP000029994"/>
    </source>
</evidence>
<feature type="domain" description="Outer membrane lipoprotein BamD-like" evidence="7">
    <location>
        <begin position="27"/>
        <end position="233"/>
    </location>
</feature>
<organism evidence="9 10">
    <name type="scientific">Vibrio navarrensis</name>
    <dbReference type="NCBI Taxonomy" id="29495"/>
    <lineage>
        <taxon>Bacteria</taxon>
        <taxon>Pseudomonadati</taxon>
        <taxon>Pseudomonadota</taxon>
        <taxon>Gammaproteobacteria</taxon>
        <taxon>Vibrionales</taxon>
        <taxon>Vibrionaceae</taxon>
        <taxon>Vibrio</taxon>
    </lineage>
</organism>
<keyword evidence="1 6" id="KW-0732">Signal</keyword>
<comment type="similarity">
    <text evidence="6">Belongs to the BamD family.</text>
</comment>
<dbReference type="InterPro" id="IPR039565">
    <property type="entry name" value="BamD-like"/>
</dbReference>
<evidence type="ECO:0000256" key="5">
    <source>
        <dbReference type="ARBA" id="ARBA00023288"/>
    </source>
</evidence>
<comment type="caution">
    <text evidence="9">The sequence shown here is derived from an EMBL/GenBank/DDBJ whole genome shotgun (WGS) entry which is preliminary data.</text>
</comment>
<dbReference type="GeneID" id="43682294"/>
<dbReference type="CDD" id="cd15830">
    <property type="entry name" value="BamD"/>
    <property type="match status" value="1"/>
</dbReference>
<dbReference type="EMBL" id="ABNSCA010000006">
    <property type="protein sequence ID" value="ELN6933168.1"/>
    <property type="molecule type" value="Genomic_DNA"/>
</dbReference>
<dbReference type="NCBIfam" id="TIGR03302">
    <property type="entry name" value="OM_YfiO"/>
    <property type="match status" value="1"/>
</dbReference>
<dbReference type="Proteomes" id="UP001253463">
    <property type="component" value="Unassembled WGS sequence"/>
</dbReference>
<dbReference type="Proteomes" id="UP000029994">
    <property type="component" value="Unassembled WGS sequence"/>
</dbReference>
<dbReference type="InterPro" id="IPR011990">
    <property type="entry name" value="TPR-like_helical_dom_sf"/>
</dbReference>
<dbReference type="STRING" id="29495.EA26_03640"/>
<dbReference type="RefSeq" id="WP_039424217.1">
    <property type="nucleotide sequence ID" value="NZ_CP035680.1"/>
</dbReference>
<comment type="function">
    <text evidence="6">Part of the outer membrane protein assembly complex, which is involved in assembly and insertion of beta-barrel proteins into the outer membrane.</text>
</comment>
<dbReference type="EMBL" id="JMCG01000001">
    <property type="protein sequence ID" value="KGK10455.1"/>
    <property type="molecule type" value="Genomic_DNA"/>
</dbReference>
<protein>
    <recommendedName>
        <fullName evidence="6">Outer membrane protein assembly factor BamD</fullName>
    </recommendedName>
</protein>
<dbReference type="PANTHER" id="PTHR37423:SF1">
    <property type="entry name" value="OUTER MEMBRANE PROTEIN ASSEMBLY FACTOR BAMD"/>
    <property type="match status" value="1"/>
</dbReference>
<comment type="subcellular location">
    <subcellularLocation>
        <location evidence="6">Cell outer membrane</location>
        <topology evidence="6">Lipid-anchor</topology>
    </subcellularLocation>
</comment>
<evidence type="ECO:0000256" key="3">
    <source>
        <dbReference type="ARBA" id="ARBA00023139"/>
    </source>
</evidence>
<evidence type="ECO:0000313" key="8">
    <source>
        <dbReference type="EMBL" id="ELN6933168.1"/>
    </source>
</evidence>
<dbReference type="PANTHER" id="PTHR37423">
    <property type="entry name" value="SOLUBLE LYTIC MUREIN TRANSGLYCOSYLASE-RELATED"/>
    <property type="match status" value="1"/>
</dbReference>
<dbReference type="AlphaFoldDB" id="A0A099LQV4"/>
<keyword evidence="10" id="KW-1185">Reference proteome</keyword>
<proteinExistence type="inferred from homology"/>
<dbReference type="InterPro" id="IPR017689">
    <property type="entry name" value="BamD"/>
</dbReference>
<comment type="subunit">
    <text evidence="6">Part of the Bam complex.</text>
</comment>
<keyword evidence="2 6" id="KW-0472">Membrane</keyword>
<accession>A0A099LQV4</accession>
<dbReference type="HAMAP" id="MF_00922">
    <property type="entry name" value="OM_assembly_BamD"/>
    <property type="match status" value="1"/>
</dbReference>
<dbReference type="eggNOG" id="COG4105">
    <property type="taxonomic scope" value="Bacteria"/>
</dbReference>
<evidence type="ECO:0000259" key="7">
    <source>
        <dbReference type="Pfam" id="PF13525"/>
    </source>
</evidence>
<reference evidence="8" key="2">
    <citation type="submission" date="2023-10" db="EMBL/GenBank/DDBJ databases">
        <authorList>
            <consortium name="PulseNet: The National Subtyping Network for Foodborne Disease Surveillance"/>
        </authorList>
    </citation>
    <scope>NUCLEOTIDE SEQUENCE</scope>
    <source>
        <strain evidence="8">PNUSAV004886</strain>
    </source>
</reference>
<evidence type="ECO:0000256" key="6">
    <source>
        <dbReference type="HAMAP-Rule" id="MF_00922"/>
    </source>
</evidence>
<reference evidence="9 10" key="1">
    <citation type="submission" date="2014-04" db="EMBL/GenBank/DDBJ databases">
        <title>Genome sequencing of Vibrio navarrensis strains.</title>
        <authorList>
            <person name="Gladney L.M."/>
            <person name="Katz L.S."/>
            <person name="Marino-Ramirez L."/>
            <person name="Jordan I.K."/>
        </authorList>
    </citation>
    <scope>NUCLEOTIDE SEQUENCE [LARGE SCALE GENOMIC DNA]</scope>
    <source>
        <strain evidence="9 10">ATCC 51183</strain>
    </source>
</reference>
<dbReference type="GO" id="GO:1990063">
    <property type="term" value="C:Bam protein complex"/>
    <property type="evidence" value="ECO:0007669"/>
    <property type="project" value="TreeGrafter"/>
</dbReference>
<name>A0A099LQV4_9VIBR</name>
<dbReference type="Gene3D" id="1.25.40.10">
    <property type="entry name" value="Tetratricopeptide repeat domain"/>
    <property type="match status" value="1"/>
</dbReference>
<sequence length="241" mass="27762">MKHHTLSGLLAVSLLFGCSSSEQIVPDVPPAELYSEAQISLQSGNWLTAIEKLEALDSRYPFGAYSEQVQLDLIYAYYKNDDLALGLATIARFTRLNPTHEKMDWVLYMRGLTHMAQDRNFMHDLFNVDRSDRDPEPVKEAFDDFKKLLERYPDSPYAQDAQKRLFALKNRLAEYDLATADYYLRREAWIAAINRCQELQKTYPDTTAARKSLAIQLKAYQQLGLEDAVARTKELMRLNPL</sequence>
<evidence type="ECO:0000256" key="4">
    <source>
        <dbReference type="ARBA" id="ARBA00023237"/>
    </source>
</evidence>
<dbReference type="PROSITE" id="PS51257">
    <property type="entry name" value="PROKAR_LIPOPROTEIN"/>
    <property type="match status" value="1"/>
</dbReference>
<keyword evidence="3 6" id="KW-0564">Palmitate</keyword>
<dbReference type="SUPFAM" id="SSF48452">
    <property type="entry name" value="TPR-like"/>
    <property type="match status" value="1"/>
</dbReference>
<evidence type="ECO:0000256" key="2">
    <source>
        <dbReference type="ARBA" id="ARBA00023136"/>
    </source>
</evidence>
<dbReference type="GO" id="GO:0043165">
    <property type="term" value="P:Gram-negative-bacterium-type cell outer membrane assembly"/>
    <property type="evidence" value="ECO:0007669"/>
    <property type="project" value="UniProtKB-UniRule"/>
</dbReference>
<evidence type="ECO:0000256" key="1">
    <source>
        <dbReference type="ARBA" id="ARBA00022729"/>
    </source>
</evidence>
<keyword evidence="4 6" id="KW-0998">Cell outer membrane</keyword>
<evidence type="ECO:0000313" key="9">
    <source>
        <dbReference type="EMBL" id="KGK10455.1"/>
    </source>
</evidence>
<keyword evidence="5 6" id="KW-0449">Lipoprotein</keyword>
<dbReference type="Pfam" id="PF13525">
    <property type="entry name" value="YfiO"/>
    <property type="match status" value="1"/>
</dbReference>